<keyword evidence="3" id="KW-1185">Reference proteome</keyword>
<dbReference type="PANTHER" id="PTHR24148">
    <property type="entry name" value="ANKYRIN REPEAT DOMAIN-CONTAINING PROTEIN 39 HOMOLOG-RELATED"/>
    <property type="match status" value="1"/>
</dbReference>
<sequence>MAGHYEVANLLASYNTDGAATPRLVNATHSRIPGDPLDGIWVDAICINQEDLDERQHQVQLMDWIYSTANYTVVWLGPSDEWTDLAVSALSKVGTVFSEFGSNSLDPFHLRLRRTESEVFPDLSEREWESLAAFYGRRWFSRIWVIQEVALSDK</sequence>
<feature type="domain" description="Heterokaryon incompatibility" evidence="1">
    <location>
        <begin position="39"/>
        <end position="148"/>
    </location>
</feature>
<gene>
    <name evidence="2" type="ORF">N656DRAFT_716317</name>
</gene>
<reference evidence="2" key="1">
    <citation type="journal article" date="2023" name="Mol. Phylogenet. Evol.">
        <title>Genome-scale phylogeny and comparative genomics of the fungal order Sordariales.</title>
        <authorList>
            <person name="Hensen N."/>
            <person name="Bonometti L."/>
            <person name="Westerberg I."/>
            <person name="Brannstrom I.O."/>
            <person name="Guillou S."/>
            <person name="Cros-Aarteil S."/>
            <person name="Calhoun S."/>
            <person name="Haridas S."/>
            <person name="Kuo A."/>
            <person name="Mondo S."/>
            <person name="Pangilinan J."/>
            <person name="Riley R."/>
            <person name="LaButti K."/>
            <person name="Andreopoulos B."/>
            <person name="Lipzen A."/>
            <person name="Chen C."/>
            <person name="Yan M."/>
            <person name="Daum C."/>
            <person name="Ng V."/>
            <person name="Clum A."/>
            <person name="Steindorff A."/>
            <person name="Ohm R.A."/>
            <person name="Martin F."/>
            <person name="Silar P."/>
            <person name="Natvig D.O."/>
            <person name="Lalanne C."/>
            <person name="Gautier V."/>
            <person name="Ament-Velasquez S.L."/>
            <person name="Kruys A."/>
            <person name="Hutchinson M.I."/>
            <person name="Powell A.J."/>
            <person name="Barry K."/>
            <person name="Miller A.N."/>
            <person name="Grigoriev I.V."/>
            <person name="Debuchy R."/>
            <person name="Gladieux P."/>
            <person name="Hiltunen Thoren M."/>
            <person name="Johannesson H."/>
        </authorList>
    </citation>
    <scope>NUCLEOTIDE SEQUENCE</scope>
    <source>
        <strain evidence="2">CBS 508.74</strain>
    </source>
</reference>
<dbReference type="GeneID" id="89936247"/>
<dbReference type="PANTHER" id="PTHR24148:SF73">
    <property type="entry name" value="HET DOMAIN PROTEIN (AFU_ORTHOLOGUE AFUA_8G01020)"/>
    <property type="match status" value="1"/>
</dbReference>
<evidence type="ECO:0000259" key="1">
    <source>
        <dbReference type="Pfam" id="PF06985"/>
    </source>
</evidence>
<dbReference type="RefSeq" id="XP_064666856.1">
    <property type="nucleotide sequence ID" value="XM_064812122.1"/>
</dbReference>
<protein>
    <recommendedName>
        <fullName evidence="1">Heterokaryon incompatibility domain-containing protein</fullName>
    </recommendedName>
</protein>
<dbReference type="Pfam" id="PF06985">
    <property type="entry name" value="HET"/>
    <property type="match status" value="1"/>
</dbReference>
<reference evidence="2" key="2">
    <citation type="submission" date="2023-05" db="EMBL/GenBank/DDBJ databases">
        <authorList>
            <consortium name="Lawrence Berkeley National Laboratory"/>
            <person name="Steindorff A."/>
            <person name="Hensen N."/>
            <person name="Bonometti L."/>
            <person name="Westerberg I."/>
            <person name="Brannstrom I.O."/>
            <person name="Guillou S."/>
            <person name="Cros-Aarteil S."/>
            <person name="Calhoun S."/>
            <person name="Haridas S."/>
            <person name="Kuo A."/>
            <person name="Mondo S."/>
            <person name="Pangilinan J."/>
            <person name="Riley R."/>
            <person name="Labutti K."/>
            <person name="Andreopoulos B."/>
            <person name="Lipzen A."/>
            <person name="Chen C."/>
            <person name="Yanf M."/>
            <person name="Daum C."/>
            <person name="Ng V."/>
            <person name="Clum A."/>
            <person name="Ohm R."/>
            <person name="Martin F."/>
            <person name="Silar P."/>
            <person name="Natvig D."/>
            <person name="Lalanne C."/>
            <person name="Gautier V."/>
            <person name="Ament-Velasquez S.L."/>
            <person name="Kruys A."/>
            <person name="Hutchinson M.I."/>
            <person name="Powell A.J."/>
            <person name="Barry K."/>
            <person name="Miller A.N."/>
            <person name="Grigoriev I.V."/>
            <person name="Debuchy R."/>
            <person name="Gladieux P."/>
            <person name="Thoren M.H."/>
            <person name="Johannesson H."/>
        </authorList>
    </citation>
    <scope>NUCLEOTIDE SEQUENCE</scope>
    <source>
        <strain evidence="2">CBS 508.74</strain>
    </source>
</reference>
<organism evidence="2 3">
    <name type="scientific">Canariomyces notabilis</name>
    <dbReference type="NCBI Taxonomy" id="2074819"/>
    <lineage>
        <taxon>Eukaryota</taxon>
        <taxon>Fungi</taxon>
        <taxon>Dikarya</taxon>
        <taxon>Ascomycota</taxon>
        <taxon>Pezizomycotina</taxon>
        <taxon>Sordariomycetes</taxon>
        <taxon>Sordariomycetidae</taxon>
        <taxon>Sordariales</taxon>
        <taxon>Chaetomiaceae</taxon>
        <taxon>Canariomyces</taxon>
    </lineage>
</organism>
<dbReference type="Proteomes" id="UP001302812">
    <property type="component" value="Unassembled WGS sequence"/>
</dbReference>
<evidence type="ECO:0000313" key="3">
    <source>
        <dbReference type="Proteomes" id="UP001302812"/>
    </source>
</evidence>
<accession>A0AAN6T9I0</accession>
<comment type="caution">
    <text evidence="2">The sequence shown here is derived from an EMBL/GenBank/DDBJ whole genome shotgun (WGS) entry which is preliminary data.</text>
</comment>
<proteinExistence type="predicted"/>
<dbReference type="AlphaFoldDB" id="A0AAN6T9I0"/>
<evidence type="ECO:0000313" key="2">
    <source>
        <dbReference type="EMBL" id="KAK4109286.1"/>
    </source>
</evidence>
<name>A0AAN6T9I0_9PEZI</name>
<dbReference type="EMBL" id="MU853357">
    <property type="protein sequence ID" value="KAK4109286.1"/>
    <property type="molecule type" value="Genomic_DNA"/>
</dbReference>
<dbReference type="InterPro" id="IPR010730">
    <property type="entry name" value="HET"/>
</dbReference>
<dbReference type="InterPro" id="IPR052895">
    <property type="entry name" value="HetReg/Transcr_Mod"/>
</dbReference>
<feature type="non-terminal residue" evidence="2">
    <location>
        <position position="154"/>
    </location>
</feature>